<evidence type="ECO:0000313" key="2">
    <source>
        <dbReference type="Proteomes" id="UP000006875"/>
    </source>
</evidence>
<sequence>MKDQVTEKYLTLEDTEDRAIDFIYVRLYSCIKTKTPMRDKEIRMIGRISTLLLENDSTSENQ</sequence>
<dbReference type="KEGG" id="ipo:Ilyop_1967"/>
<geneLocation type="plasmid" evidence="1 2">
    <name>pILYOP01</name>
</geneLocation>
<dbReference type="AlphaFoldDB" id="E3HBC3"/>
<gene>
    <name evidence="1" type="ordered locus">Ilyop_1967</name>
</gene>
<protein>
    <submittedName>
        <fullName evidence="1">Uncharacterized protein</fullName>
    </submittedName>
</protein>
<proteinExistence type="predicted"/>
<organism evidence="1 2">
    <name type="scientific">Ilyobacter polytropus (strain ATCC 51220 / DSM 2926 / LMG 16218 / CuHBu1)</name>
    <dbReference type="NCBI Taxonomy" id="572544"/>
    <lineage>
        <taxon>Bacteria</taxon>
        <taxon>Fusobacteriati</taxon>
        <taxon>Fusobacteriota</taxon>
        <taxon>Fusobacteriia</taxon>
        <taxon>Fusobacteriales</taxon>
        <taxon>Fusobacteriaceae</taxon>
        <taxon>Ilyobacter</taxon>
    </lineage>
</organism>
<dbReference type="HOGENOM" id="CLU_2898149_0_0_0"/>
<keyword evidence="2" id="KW-1185">Reference proteome</keyword>
<name>E3HBC3_ILYPC</name>
<accession>E3HBC3</accession>
<keyword evidence="1" id="KW-0614">Plasmid</keyword>
<dbReference type="Proteomes" id="UP000006875">
    <property type="component" value="Plasmid pILYOP01"/>
</dbReference>
<evidence type="ECO:0000313" key="1">
    <source>
        <dbReference type="EMBL" id="ADO83738.1"/>
    </source>
</evidence>
<reference evidence="1 2" key="1">
    <citation type="journal article" date="2010" name="Stand. Genomic Sci.">
        <title>Complete genome sequence of Ilyobacter polytropus type strain (CuHbu1).</title>
        <authorList>
            <person name="Sikorski J."/>
            <person name="Chertkov O."/>
            <person name="Lapidus A."/>
            <person name="Nolan M."/>
            <person name="Lucas S."/>
            <person name="Del Rio T.G."/>
            <person name="Tice H."/>
            <person name="Cheng J.F."/>
            <person name="Tapia R."/>
            <person name="Han C."/>
            <person name="Goodwin L."/>
            <person name="Pitluck S."/>
            <person name="Liolios K."/>
            <person name="Ivanova N."/>
            <person name="Mavromatis K."/>
            <person name="Mikhailova N."/>
            <person name="Pati A."/>
            <person name="Chen A."/>
            <person name="Palaniappan K."/>
            <person name="Land M."/>
            <person name="Hauser L."/>
            <person name="Chang Y.J."/>
            <person name="Jeffries C.D."/>
            <person name="Brambilla E."/>
            <person name="Yasawong M."/>
            <person name="Rohde M."/>
            <person name="Pukall R."/>
            <person name="Spring S."/>
            <person name="Goker M."/>
            <person name="Woyke T."/>
            <person name="Bristow J."/>
            <person name="Eisen J.A."/>
            <person name="Markowitz V."/>
            <person name="Hugenholtz P."/>
            <person name="Kyrpides N.C."/>
            <person name="Klenk H.P."/>
        </authorList>
    </citation>
    <scope>NUCLEOTIDE SEQUENCE [LARGE SCALE GENOMIC DNA]</scope>
    <source>
        <strain evidence="2">ATCC 51220 / DSM 2926 / LMG 16218 / CuHBu1</strain>
        <plasmid evidence="2">pILYOP01</plasmid>
    </source>
</reference>
<dbReference type="EMBL" id="CP002282">
    <property type="protein sequence ID" value="ADO83738.1"/>
    <property type="molecule type" value="Genomic_DNA"/>
</dbReference>